<comment type="caution">
    <text evidence="1">The sequence shown here is derived from an EMBL/GenBank/DDBJ whole genome shotgun (WGS) entry which is preliminary data.</text>
</comment>
<proteinExistence type="predicted"/>
<organism evidence="1 2">
    <name type="scientific">Candidatus Abyssobacteria bacterium SURF_17</name>
    <dbReference type="NCBI Taxonomy" id="2093361"/>
    <lineage>
        <taxon>Bacteria</taxon>
        <taxon>Pseudomonadati</taxon>
        <taxon>Candidatus Hydrogenedentota</taxon>
        <taxon>Candidatus Abyssobacteria</taxon>
    </lineage>
</organism>
<feature type="non-terminal residue" evidence="1">
    <location>
        <position position="1"/>
    </location>
</feature>
<dbReference type="Gene3D" id="3.40.50.720">
    <property type="entry name" value="NAD(P)-binding Rossmann-like Domain"/>
    <property type="match status" value="1"/>
</dbReference>
<evidence type="ECO:0000313" key="2">
    <source>
        <dbReference type="Proteomes" id="UP000285961"/>
    </source>
</evidence>
<dbReference type="Pfam" id="PF13561">
    <property type="entry name" value="adh_short_C2"/>
    <property type="match status" value="1"/>
</dbReference>
<dbReference type="InterPro" id="IPR002347">
    <property type="entry name" value="SDR_fam"/>
</dbReference>
<dbReference type="AlphaFoldDB" id="A0A419EYA3"/>
<dbReference type="Proteomes" id="UP000285961">
    <property type="component" value="Unassembled WGS sequence"/>
</dbReference>
<protein>
    <submittedName>
        <fullName evidence="1">SDR family oxidoreductase</fullName>
    </submittedName>
</protein>
<evidence type="ECO:0000313" key="1">
    <source>
        <dbReference type="EMBL" id="RJP70055.1"/>
    </source>
</evidence>
<gene>
    <name evidence="1" type="ORF">C4532_09915</name>
</gene>
<dbReference type="InterPro" id="IPR036291">
    <property type="entry name" value="NAD(P)-bd_dom_sf"/>
</dbReference>
<name>A0A419EYA3_9BACT</name>
<dbReference type="EMBL" id="QZKI01000075">
    <property type="protein sequence ID" value="RJP70055.1"/>
    <property type="molecule type" value="Genomic_DNA"/>
</dbReference>
<sequence>AIPERYQMFVSRTPMGRVGNVDELVGAAIYLASPASDFVTGQAIIVDGGFLAMGV</sequence>
<accession>A0A419EYA3</accession>
<reference evidence="1 2" key="1">
    <citation type="journal article" date="2017" name="ISME J.">
        <title>Energy and carbon metabolisms in a deep terrestrial subsurface fluid microbial community.</title>
        <authorList>
            <person name="Momper L."/>
            <person name="Jungbluth S.P."/>
            <person name="Lee M.D."/>
            <person name="Amend J.P."/>
        </authorList>
    </citation>
    <scope>NUCLEOTIDE SEQUENCE [LARGE SCALE GENOMIC DNA]</scope>
    <source>
        <strain evidence="1">SURF_17</strain>
    </source>
</reference>
<dbReference type="SUPFAM" id="SSF51735">
    <property type="entry name" value="NAD(P)-binding Rossmann-fold domains"/>
    <property type="match status" value="1"/>
</dbReference>